<dbReference type="PANTHER" id="PTHR46585:SF1">
    <property type="entry name" value="CHROMO DOMAIN-CONTAINING PROTEIN"/>
    <property type="match status" value="1"/>
</dbReference>
<proteinExistence type="predicted"/>
<evidence type="ECO:0000313" key="1">
    <source>
        <dbReference type="EMBL" id="CAB3996845.1"/>
    </source>
</evidence>
<dbReference type="GO" id="GO:0003676">
    <property type="term" value="F:nucleic acid binding"/>
    <property type="evidence" value="ECO:0007669"/>
    <property type="project" value="InterPro"/>
</dbReference>
<organism evidence="1 2">
    <name type="scientific">Paramuricea clavata</name>
    <name type="common">Red gorgonian</name>
    <name type="synonym">Violescent sea-whip</name>
    <dbReference type="NCBI Taxonomy" id="317549"/>
    <lineage>
        <taxon>Eukaryota</taxon>
        <taxon>Metazoa</taxon>
        <taxon>Cnidaria</taxon>
        <taxon>Anthozoa</taxon>
        <taxon>Octocorallia</taxon>
        <taxon>Malacalcyonacea</taxon>
        <taxon>Plexauridae</taxon>
        <taxon>Paramuricea</taxon>
    </lineage>
</organism>
<name>A0A6S7GZ19_PARCT</name>
<protein>
    <submittedName>
        <fullName evidence="1">Uncharacterized transposon-derived</fullName>
    </submittedName>
</protein>
<dbReference type="AlphaFoldDB" id="A0A6S7GZ19"/>
<dbReference type="SUPFAM" id="SSF53098">
    <property type="entry name" value="Ribonuclease H-like"/>
    <property type="match status" value="1"/>
</dbReference>
<reference evidence="1" key="1">
    <citation type="submission" date="2020-04" db="EMBL/GenBank/DDBJ databases">
        <authorList>
            <person name="Alioto T."/>
            <person name="Alioto T."/>
            <person name="Gomez Garrido J."/>
        </authorList>
    </citation>
    <scope>NUCLEOTIDE SEQUENCE</scope>
    <source>
        <strain evidence="1">A484AB</strain>
    </source>
</reference>
<dbReference type="OrthoDB" id="2344127at2759"/>
<evidence type="ECO:0000313" key="2">
    <source>
        <dbReference type="Proteomes" id="UP001152795"/>
    </source>
</evidence>
<sequence>MELVDMSKFSYKNKGNRWILTATEVLSRYAFAVPVRRKNTESMTKAVEKVLAQFKERFDGYPKATQFDDGKEFYNVGVKTLLKDHDVHYFSTRTFQKATLIERFNRTLKTRMWKYFTENNTKVWVDVLPAFVKSYNNSLHRTIGMKPADVNKDEVWTRVYGYPLDSFPKPKFKIGDQVRVEIKHKTFGKGYEPNFDNEMYVITAVFRGDPDMYSLKDPEDGEDILGRYYEQELSLDLNKNGNSGDE</sequence>
<dbReference type="Pfam" id="PF00665">
    <property type="entry name" value="rve"/>
    <property type="match status" value="1"/>
</dbReference>
<dbReference type="PROSITE" id="PS50994">
    <property type="entry name" value="INTEGRASE"/>
    <property type="match status" value="1"/>
</dbReference>
<dbReference type="InterPro" id="IPR012337">
    <property type="entry name" value="RNaseH-like_sf"/>
</dbReference>
<gene>
    <name evidence="1" type="ORF">PACLA_8A065678</name>
</gene>
<dbReference type="EMBL" id="CACRXK020002959">
    <property type="protein sequence ID" value="CAB3996845.1"/>
    <property type="molecule type" value="Genomic_DNA"/>
</dbReference>
<dbReference type="InterPro" id="IPR036397">
    <property type="entry name" value="RNaseH_sf"/>
</dbReference>
<accession>A0A6S7GZ19</accession>
<comment type="caution">
    <text evidence="1">The sequence shown here is derived from an EMBL/GenBank/DDBJ whole genome shotgun (WGS) entry which is preliminary data.</text>
</comment>
<dbReference type="PANTHER" id="PTHR46585">
    <property type="entry name" value="INTEGRASE CORE DOMAIN CONTAINING PROTEIN"/>
    <property type="match status" value="1"/>
</dbReference>
<keyword evidence="2" id="KW-1185">Reference proteome</keyword>
<dbReference type="InterPro" id="IPR001584">
    <property type="entry name" value="Integrase_cat-core"/>
</dbReference>
<dbReference type="Proteomes" id="UP001152795">
    <property type="component" value="Unassembled WGS sequence"/>
</dbReference>
<dbReference type="Gene3D" id="3.30.420.10">
    <property type="entry name" value="Ribonuclease H-like superfamily/Ribonuclease H"/>
    <property type="match status" value="1"/>
</dbReference>
<dbReference type="GO" id="GO:0015074">
    <property type="term" value="P:DNA integration"/>
    <property type="evidence" value="ECO:0007669"/>
    <property type="project" value="InterPro"/>
</dbReference>